<feature type="domain" description="Secretion system C-terminal sorting" evidence="2">
    <location>
        <begin position="497"/>
        <end position="570"/>
    </location>
</feature>
<dbReference type="RefSeq" id="WP_111480297.1">
    <property type="nucleotide sequence ID" value="NZ_QHKM01000010.1"/>
</dbReference>
<keyword evidence="1" id="KW-0732">Signal</keyword>
<dbReference type="AlphaFoldDB" id="A0A328B740"/>
<dbReference type="EMBL" id="QHKM01000010">
    <property type="protein sequence ID" value="RAK63220.1"/>
    <property type="molecule type" value="Genomic_DNA"/>
</dbReference>
<dbReference type="Pfam" id="PF18962">
    <property type="entry name" value="Por_Secre_tail"/>
    <property type="match status" value="1"/>
</dbReference>
<evidence type="ECO:0000313" key="3">
    <source>
        <dbReference type="EMBL" id="RAK63220.1"/>
    </source>
</evidence>
<reference evidence="4" key="1">
    <citation type="submission" date="2018-05" db="EMBL/GenBank/DDBJ databases">
        <authorList>
            <person name="Nie L."/>
        </authorList>
    </citation>
    <scope>NUCLEOTIDE SEQUENCE [LARGE SCALE GENOMIC DNA]</scope>
    <source>
        <strain evidence="4">NL</strain>
    </source>
</reference>
<proteinExistence type="predicted"/>
<organism evidence="3 4">
    <name type="scientific">Hymenobacter edaphi</name>
    <dbReference type="NCBI Taxonomy" id="2211146"/>
    <lineage>
        <taxon>Bacteria</taxon>
        <taxon>Pseudomonadati</taxon>
        <taxon>Bacteroidota</taxon>
        <taxon>Cytophagia</taxon>
        <taxon>Cytophagales</taxon>
        <taxon>Hymenobacteraceae</taxon>
        <taxon>Hymenobacter</taxon>
    </lineage>
</organism>
<gene>
    <name evidence="3" type="ORF">DLM85_21785</name>
</gene>
<feature type="chain" id="PRO_5016466905" description="Secretion system C-terminal sorting domain-containing protein" evidence="1">
    <location>
        <begin position="25"/>
        <end position="571"/>
    </location>
</feature>
<name>A0A328B740_9BACT</name>
<comment type="caution">
    <text evidence="3">The sequence shown here is derived from an EMBL/GenBank/DDBJ whole genome shotgun (WGS) entry which is preliminary data.</text>
</comment>
<dbReference type="Proteomes" id="UP000248553">
    <property type="component" value="Unassembled WGS sequence"/>
</dbReference>
<dbReference type="NCBIfam" id="TIGR04183">
    <property type="entry name" value="Por_Secre_tail"/>
    <property type="match status" value="1"/>
</dbReference>
<evidence type="ECO:0000313" key="4">
    <source>
        <dbReference type="Proteomes" id="UP000248553"/>
    </source>
</evidence>
<protein>
    <recommendedName>
        <fullName evidence="2">Secretion system C-terminal sorting domain-containing protein</fullName>
    </recommendedName>
</protein>
<sequence length="571" mass="57692">MTYLVRKQLWSLLLLLLTARLGWAQAPAWQQAVDLGQTGSTDFSEIRASATDAAGNVFIAGSFAGDLHLGGITLSGTGTNLFVAKWNPAAGFVWAQATNSTIASARVDVRGLAVQGGNVFVTGFKFSYPTTFGSITVTGQGISCGFVAKLADAGPTGSFTWVHALSGADVLPLAVAVQSSGVYVTGNFNGTLTVGAATLVNQRPSGSEMFVAKLNDAGSTVAEAWGQRGGGAVQSLAVSGANVYVAGTFSSAPTDFGTTTLTNSSSGFASDVFVAKLSDAGSTGSYAWAQAIGGGGYEYVRALAARGTEVYLAGSFGSPTTTFGGLTLTNAQGGTGTTPAPVDAYVAKLRDAGSSASFVWALRAGGSDAEEVRALTLNGTSVLVAGYQLSSTAAYGSSVLTSGGTGGLFVASITDAGSSAQFAWAQGAAANANFPAECIAVHSPRVYVSGNFRGTATFGSQVLTTAAPYQTGYLAVLNDPTLLPAAAPATPVALAAFPNPAHDMLTVQLPAPAAARTSLTLLDALGRPVRHYAVTSGSTRLPLDLTGLAPGLYALRLTAAGRPLISRLVVE</sequence>
<feature type="signal peptide" evidence="1">
    <location>
        <begin position="1"/>
        <end position="24"/>
    </location>
</feature>
<evidence type="ECO:0000259" key="2">
    <source>
        <dbReference type="Pfam" id="PF18962"/>
    </source>
</evidence>
<evidence type="ECO:0000256" key="1">
    <source>
        <dbReference type="SAM" id="SignalP"/>
    </source>
</evidence>
<dbReference type="InterPro" id="IPR026444">
    <property type="entry name" value="Secre_tail"/>
</dbReference>
<dbReference type="OrthoDB" id="870410at2"/>
<accession>A0A328B740</accession>
<keyword evidence="4" id="KW-1185">Reference proteome</keyword>